<evidence type="ECO:0000313" key="2">
    <source>
        <dbReference type="Proteomes" id="UP000568106"/>
    </source>
</evidence>
<protein>
    <submittedName>
        <fullName evidence="1">Uncharacterized protein</fullName>
    </submittedName>
</protein>
<organism evidence="1 2">
    <name type="scientific">Tunturiibacter empetritectus</name>
    <dbReference type="NCBI Taxonomy" id="3069691"/>
    <lineage>
        <taxon>Bacteria</taxon>
        <taxon>Pseudomonadati</taxon>
        <taxon>Acidobacteriota</taxon>
        <taxon>Terriglobia</taxon>
        <taxon>Terriglobales</taxon>
        <taxon>Acidobacteriaceae</taxon>
        <taxon>Tunturiibacter</taxon>
    </lineage>
</organism>
<reference evidence="1" key="1">
    <citation type="submission" date="2020-08" db="EMBL/GenBank/DDBJ databases">
        <title>Genomic Encyclopedia of Type Strains, Phase IV (KMG-V): Genome sequencing to study the core and pangenomes of soil and plant-associated prokaryotes.</title>
        <authorList>
            <person name="Whitman W."/>
        </authorList>
    </citation>
    <scope>NUCLEOTIDE SEQUENCE [LARGE SCALE GENOMIC DNA]</scope>
    <source>
        <strain evidence="1">M8UP27</strain>
    </source>
</reference>
<comment type="caution">
    <text evidence="1">The sequence shown here is derived from an EMBL/GenBank/DDBJ whole genome shotgun (WGS) entry which is preliminary data.</text>
</comment>
<accession>A0A7W8IH85</accession>
<sequence length="31" mass="3557">MAAFANRFDKKIDVYHGSEFTAGWLAVIRLE</sequence>
<name>A0A7W8IH85_9BACT</name>
<dbReference type="Proteomes" id="UP000568106">
    <property type="component" value="Unassembled WGS sequence"/>
</dbReference>
<proteinExistence type="predicted"/>
<evidence type="ECO:0000313" key="1">
    <source>
        <dbReference type="EMBL" id="MBB5317149.1"/>
    </source>
</evidence>
<dbReference type="EMBL" id="JACHDY010000002">
    <property type="protein sequence ID" value="MBB5317149.1"/>
    <property type="molecule type" value="Genomic_DNA"/>
</dbReference>
<keyword evidence="2" id="KW-1185">Reference proteome</keyword>
<gene>
    <name evidence="1" type="ORF">HDF09_001818</name>
</gene>
<dbReference type="AlphaFoldDB" id="A0A7W8IH85"/>